<dbReference type="EMBL" id="CM007898">
    <property type="protein sequence ID" value="OTG15441.1"/>
    <property type="molecule type" value="Genomic_DNA"/>
</dbReference>
<name>A0A251TZM7_HELAN</name>
<gene>
    <name evidence="3" type="ORF">HannXRQ_Chr09g0260421</name>
    <name evidence="2" type="ORF">HanXRQr2_Chr09g0392421</name>
</gene>
<reference evidence="2 4" key="1">
    <citation type="journal article" date="2017" name="Nature">
        <title>The sunflower genome provides insights into oil metabolism, flowering and Asterid evolution.</title>
        <authorList>
            <person name="Badouin H."/>
            <person name="Gouzy J."/>
            <person name="Grassa C.J."/>
            <person name="Murat F."/>
            <person name="Staton S.E."/>
            <person name="Cottret L."/>
            <person name="Lelandais-Briere C."/>
            <person name="Owens G.L."/>
            <person name="Carrere S."/>
            <person name="Mayjonade B."/>
            <person name="Legrand L."/>
            <person name="Gill N."/>
            <person name="Kane N.C."/>
            <person name="Bowers J.E."/>
            <person name="Hubner S."/>
            <person name="Bellec A."/>
            <person name="Berard A."/>
            <person name="Berges H."/>
            <person name="Blanchet N."/>
            <person name="Boniface M.C."/>
            <person name="Brunel D."/>
            <person name="Catrice O."/>
            <person name="Chaidir N."/>
            <person name="Claudel C."/>
            <person name="Donnadieu C."/>
            <person name="Faraut T."/>
            <person name="Fievet G."/>
            <person name="Helmstetter N."/>
            <person name="King M."/>
            <person name="Knapp S.J."/>
            <person name="Lai Z."/>
            <person name="Le Paslier M.C."/>
            <person name="Lippi Y."/>
            <person name="Lorenzon L."/>
            <person name="Mandel J.R."/>
            <person name="Marage G."/>
            <person name="Marchand G."/>
            <person name="Marquand E."/>
            <person name="Bret-Mestries E."/>
            <person name="Morien E."/>
            <person name="Nambeesan S."/>
            <person name="Nguyen T."/>
            <person name="Pegot-Espagnet P."/>
            <person name="Pouilly N."/>
            <person name="Raftis F."/>
            <person name="Sallet E."/>
            <person name="Schiex T."/>
            <person name="Thomas J."/>
            <person name="Vandecasteele C."/>
            <person name="Vares D."/>
            <person name="Vear F."/>
            <person name="Vautrin S."/>
            <person name="Crespi M."/>
            <person name="Mangin B."/>
            <person name="Burke J.M."/>
            <person name="Salse J."/>
            <person name="Munos S."/>
            <person name="Vincourt P."/>
            <person name="Rieseberg L.H."/>
            <person name="Langlade N.B."/>
        </authorList>
    </citation>
    <scope>NUCLEOTIDE SEQUENCE [LARGE SCALE GENOMIC DNA]</scope>
    <source>
        <strain evidence="4">cv. SF193</strain>
        <tissue evidence="2">Leaves</tissue>
    </source>
</reference>
<dbReference type="Proteomes" id="UP000215914">
    <property type="component" value="Chromosome 9"/>
</dbReference>
<keyword evidence="1" id="KW-0472">Membrane</keyword>
<sequence length="134" mass="15109">MAALTFAHHILLSKPSSFLHSTKSAHGFTTFVFVSSPFIRRHKSTQPIASSLLELGGIQISKQGISSCNILPLFIQLHLVIFSFLIFSFIVLYVVKDEPTNNVPDLIFTKLGLQLHRRDNHPLGILKNAIYEYF</sequence>
<dbReference type="STRING" id="4232.A0A251TZM7"/>
<keyword evidence="1" id="KW-1133">Transmembrane helix</keyword>
<evidence type="ECO:0000313" key="2">
    <source>
        <dbReference type="EMBL" id="KAF5791242.1"/>
    </source>
</evidence>
<dbReference type="InParanoid" id="A0A251TZM7"/>
<reference evidence="2" key="3">
    <citation type="submission" date="2020-06" db="EMBL/GenBank/DDBJ databases">
        <title>Helianthus annuus Genome sequencing and assembly Release 2.</title>
        <authorList>
            <person name="Gouzy J."/>
            <person name="Langlade N."/>
            <person name="Munos S."/>
        </authorList>
    </citation>
    <scope>NUCLEOTIDE SEQUENCE</scope>
    <source>
        <tissue evidence="2">Leaves</tissue>
    </source>
</reference>
<keyword evidence="4" id="KW-1185">Reference proteome</keyword>
<dbReference type="OMA" id="FAYPMSA"/>
<keyword evidence="1" id="KW-0812">Transmembrane</keyword>
<evidence type="ECO:0000313" key="3">
    <source>
        <dbReference type="EMBL" id="OTG15441.1"/>
    </source>
</evidence>
<dbReference type="EC" id="6.1.1.20" evidence="2"/>
<dbReference type="Gramene" id="mRNA:HanXRQr2_Chr09g0392421">
    <property type="protein sequence ID" value="mRNA:HanXRQr2_Chr09g0392421"/>
    <property type="gene ID" value="HanXRQr2_Chr09g0392421"/>
</dbReference>
<reference evidence="3" key="2">
    <citation type="submission" date="2017-02" db="EMBL/GenBank/DDBJ databases">
        <title>Sunflower complete genome.</title>
        <authorList>
            <person name="Langlade N."/>
            <person name="Munos S."/>
        </authorList>
    </citation>
    <scope>NUCLEOTIDE SEQUENCE [LARGE SCALE GENOMIC DNA]</scope>
    <source>
        <tissue evidence="3">Leaves</tissue>
    </source>
</reference>
<evidence type="ECO:0000256" key="1">
    <source>
        <dbReference type="SAM" id="Phobius"/>
    </source>
</evidence>
<dbReference type="EMBL" id="MNCJ02000324">
    <property type="protein sequence ID" value="KAF5791242.1"/>
    <property type="molecule type" value="Genomic_DNA"/>
</dbReference>
<protein>
    <submittedName>
        <fullName evidence="2">Phenylalanine--tRNA ligase</fullName>
        <ecNumber evidence="2">6.1.1.20</ecNumber>
    </submittedName>
</protein>
<evidence type="ECO:0000313" key="4">
    <source>
        <dbReference type="Proteomes" id="UP000215914"/>
    </source>
</evidence>
<proteinExistence type="predicted"/>
<organism evidence="3 4">
    <name type="scientific">Helianthus annuus</name>
    <name type="common">Common sunflower</name>
    <dbReference type="NCBI Taxonomy" id="4232"/>
    <lineage>
        <taxon>Eukaryota</taxon>
        <taxon>Viridiplantae</taxon>
        <taxon>Streptophyta</taxon>
        <taxon>Embryophyta</taxon>
        <taxon>Tracheophyta</taxon>
        <taxon>Spermatophyta</taxon>
        <taxon>Magnoliopsida</taxon>
        <taxon>eudicotyledons</taxon>
        <taxon>Gunneridae</taxon>
        <taxon>Pentapetalae</taxon>
        <taxon>asterids</taxon>
        <taxon>campanulids</taxon>
        <taxon>Asterales</taxon>
        <taxon>Asteraceae</taxon>
        <taxon>Asteroideae</taxon>
        <taxon>Heliantheae alliance</taxon>
        <taxon>Heliantheae</taxon>
        <taxon>Helianthus</taxon>
    </lineage>
</organism>
<feature type="transmembrane region" description="Helical" evidence="1">
    <location>
        <begin position="70"/>
        <end position="95"/>
    </location>
</feature>
<accession>A0A251TZM7</accession>
<keyword evidence="2" id="KW-0436">Ligase</keyword>
<dbReference type="GO" id="GO:0004826">
    <property type="term" value="F:phenylalanine-tRNA ligase activity"/>
    <property type="evidence" value="ECO:0007669"/>
    <property type="project" value="UniProtKB-EC"/>
</dbReference>
<dbReference type="AlphaFoldDB" id="A0A251TZM7"/>